<dbReference type="EMBL" id="JAULSV010000006">
    <property type="protein sequence ID" value="KAK0642126.1"/>
    <property type="molecule type" value="Genomic_DNA"/>
</dbReference>
<feature type="compositionally biased region" description="Basic and acidic residues" evidence="1">
    <location>
        <begin position="1"/>
        <end position="17"/>
    </location>
</feature>
<dbReference type="AlphaFoldDB" id="A0AA40CKC1"/>
<protein>
    <submittedName>
        <fullName evidence="2">Uncharacterized protein</fullName>
    </submittedName>
</protein>
<organism evidence="2 3">
    <name type="scientific">Cercophora newfieldiana</name>
    <dbReference type="NCBI Taxonomy" id="92897"/>
    <lineage>
        <taxon>Eukaryota</taxon>
        <taxon>Fungi</taxon>
        <taxon>Dikarya</taxon>
        <taxon>Ascomycota</taxon>
        <taxon>Pezizomycotina</taxon>
        <taxon>Sordariomycetes</taxon>
        <taxon>Sordariomycetidae</taxon>
        <taxon>Sordariales</taxon>
        <taxon>Lasiosphaeriaceae</taxon>
        <taxon>Cercophora</taxon>
    </lineage>
</organism>
<accession>A0AA40CKC1</accession>
<reference evidence="2" key="1">
    <citation type="submission" date="2023-06" db="EMBL/GenBank/DDBJ databases">
        <title>Genome-scale phylogeny and comparative genomics of the fungal order Sordariales.</title>
        <authorList>
            <consortium name="Lawrence Berkeley National Laboratory"/>
            <person name="Hensen N."/>
            <person name="Bonometti L."/>
            <person name="Westerberg I."/>
            <person name="Brannstrom I.O."/>
            <person name="Guillou S."/>
            <person name="Cros-Aarteil S."/>
            <person name="Calhoun S."/>
            <person name="Haridas S."/>
            <person name="Kuo A."/>
            <person name="Mondo S."/>
            <person name="Pangilinan J."/>
            <person name="Riley R."/>
            <person name="Labutti K."/>
            <person name="Andreopoulos B."/>
            <person name="Lipzen A."/>
            <person name="Chen C."/>
            <person name="Yanf M."/>
            <person name="Daum C."/>
            <person name="Ng V."/>
            <person name="Clum A."/>
            <person name="Steindorff A."/>
            <person name="Ohm R."/>
            <person name="Martin F."/>
            <person name="Silar P."/>
            <person name="Natvig D."/>
            <person name="Lalanne C."/>
            <person name="Gautier V."/>
            <person name="Ament-Velasquez S.L."/>
            <person name="Kruys A."/>
            <person name="Hutchinson M.I."/>
            <person name="Powell A.J."/>
            <person name="Barry K."/>
            <person name="Miller A.N."/>
            <person name="Grigoriev I.V."/>
            <person name="Debuchy R."/>
            <person name="Gladieux P."/>
            <person name="Thoren M.H."/>
            <person name="Johannesson H."/>
        </authorList>
    </citation>
    <scope>NUCLEOTIDE SEQUENCE</scope>
    <source>
        <strain evidence="2">SMH2532-1</strain>
    </source>
</reference>
<gene>
    <name evidence="2" type="ORF">B0T16DRAFT_516730</name>
</gene>
<name>A0AA40CKC1_9PEZI</name>
<feature type="region of interest" description="Disordered" evidence="1">
    <location>
        <begin position="131"/>
        <end position="205"/>
    </location>
</feature>
<evidence type="ECO:0000256" key="1">
    <source>
        <dbReference type="SAM" id="MobiDB-lite"/>
    </source>
</evidence>
<evidence type="ECO:0000313" key="2">
    <source>
        <dbReference type="EMBL" id="KAK0642126.1"/>
    </source>
</evidence>
<feature type="compositionally biased region" description="Polar residues" evidence="1">
    <location>
        <begin position="194"/>
        <end position="205"/>
    </location>
</feature>
<keyword evidence="3" id="KW-1185">Reference proteome</keyword>
<dbReference type="Proteomes" id="UP001174936">
    <property type="component" value="Unassembled WGS sequence"/>
</dbReference>
<comment type="caution">
    <text evidence="2">The sequence shown here is derived from an EMBL/GenBank/DDBJ whole genome shotgun (WGS) entry which is preliminary data.</text>
</comment>
<sequence>MHAECTRHSGADETREPEVEETSGRRSLARPLSDCPSACLRRMCNVRPYSKVAGIPAPALAASSRSHQKGSWDRASDGIRFPISRITAFRAVRHRIASSVAPRERMLLDLARAGPAAAALWECCHFQPRPPHTHDDPRHGARGSPPANNGAWRLPQAPDGRSRQLTRATAGLSQIRPPDSRPGGPDWNHPTAASPGTQARNGSPP</sequence>
<evidence type="ECO:0000313" key="3">
    <source>
        <dbReference type="Proteomes" id="UP001174936"/>
    </source>
</evidence>
<proteinExistence type="predicted"/>
<feature type="region of interest" description="Disordered" evidence="1">
    <location>
        <begin position="1"/>
        <end position="31"/>
    </location>
</feature>